<evidence type="ECO:0000313" key="1">
    <source>
        <dbReference type="EMBL" id="CAF4405742.1"/>
    </source>
</evidence>
<dbReference type="EMBL" id="CAJOBG010041089">
    <property type="protein sequence ID" value="CAF4405742.1"/>
    <property type="molecule type" value="Genomic_DNA"/>
</dbReference>
<sequence length="161" mass="18891">MTDDGISSRQIAKELRNVVRQRFTYKRRRSARQLAKSLRVSEATMRRVIQDDLHLHASHVTIQPNIQDDHKQRRKSFAYWVRKSLRKKDHGLILFIDEKYFGMDEGLTTPIIFKPGETLTHKNYIDIVLPRALAEGQRLLGEVFIYQQDNAIPHTHKDSLT</sequence>
<reference evidence="1" key="1">
    <citation type="submission" date="2021-02" db="EMBL/GenBank/DDBJ databases">
        <authorList>
            <person name="Nowell W R."/>
        </authorList>
    </citation>
    <scope>NUCLEOTIDE SEQUENCE</scope>
</reference>
<gene>
    <name evidence="1" type="ORF">OVN521_LOCUS35147</name>
</gene>
<evidence type="ECO:0000313" key="2">
    <source>
        <dbReference type="Proteomes" id="UP000663866"/>
    </source>
</evidence>
<keyword evidence="2" id="KW-1185">Reference proteome</keyword>
<dbReference type="InterPro" id="IPR036397">
    <property type="entry name" value="RNaseH_sf"/>
</dbReference>
<comment type="caution">
    <text evidence="1">The sequence shown here is derived from an EMBL/GenBank/DDBJ whole genome shotgun (WGS) entry which is preliminary data.</text>
</comment>
<name>A0A820PK76_9BILA</name>
<accession>A0A820PK76</accession>
<organism evidence="1 2">
    <name type="scientific">Rotaria magnacalcarata</name>
    <dbReference type="NCBI Taxonomy" id="392030"/>
    <lineage>
        <taxon>Eukaryota</taxon>
        <taxon>Metazoa</taxon>
        <taxon>Spiralia</taxon>
        <taxon>Gnathifera</taxon>
        <taxon>Rotifera</taxon>
        <taxon>Eurotatoria</taxon>
        <taxon>Bdelloidea</taxon>
        <taxon>Philodinida</taxon>
        <taxon>Philodinidae</taxon>
        <taxon>Rotaria</taxon>
    </lineage>
</organism>
<dbReference type="Proteomes" id="UP000663866">
    <property type="component" value="Unassembled WGS sequence"/>
</dbReference>
<protein>
    <submittedName>
        <fullName evidence="1">Uncharacterized protein</fullName>
    </submittedName>
</protein>
<dbReference type="Gene3D" id="3.30.420.10">
    <property type="entry name" value="Ribonuclease H-like superfamily/Ribonuclease H"/>
    <property type="match status" value="1"/>
</dbReference>
<proteinExistence type="predicted"/>
<dbReference type="AlphaFoldDB" id="A0A820PK76"/>
<dbReference type="GO" id="GO:0003676">
    <property type="term" value="F:nucleic acid binding"/>
    <property type="evidence" value="ECO:0007669"/>
    <property type="project" value="InterPro"/>
</dbReference>